<name>A0A1R3IVQ5_9ROSI</name>
<keyword evidence="4" id="KW-1185">Reference proteome</keyword>
<protein>
    <submittedName>
        <fullName evidence="3">Uncharacterized protein</fullName>
    </submittedName>
</protein>
<comment type="caution">
    <text evidence="3">The sequence shown here is derived from an EMBL/GenBank/DDBJ whole genome shotgun (WGS) entry which is preliminary data.</text>
</comment>
<feature type="region of interest" description="Disordered" evidence="1">
    <location>
        <begin position="34"/>
        <end position="54"/>
    </location>
</feature>
<proteinExistence type="predicted"/>
<reference evidence="4" key="1">
    <citation type="submission" date="2013-09" db="EMBL/GenBank/DDBJ databases">
        <title>Corchorus olitorius genome sequencing.</title>
        <authorList>
            <person name="Alam M."/>
            <person name="Haque M.S."/>
            <person name="Islam M.S."/>
            <person name="Emdad E.M."/>
            <person name="Islam M.M."/>
            <person name="Ahmed B."/>
            <person name="Halim A."/>
            <person name="Hossen Q.M.M."/>
            <person name="Hossain M.Z."/>
            <person name="Ahmed R."/>
            <person name="Khan M.M."/>
            <person name="Islam R."/>
            <person name="Rashid M.M."/>
            <person name="Khan S.A."/>
            <person name="Rahman M.S."/>
            <person name="Alam M."/>
            <person name="Yahiya A.S."/>
            <person name="Khan M.S."/>
            <person name="Azam M.S."/>
            <person name="Haque T."/>
            <person name="Lashkar M.Z.H."/>
            <person name="Akhand A.I."/>
            <person name="Morshed G."/>
            <person name="Roy S."/>
            <person name="Uddin K.S."/>
            <person name="Rabeya T."/>
            <person name="Hossain A.S."/>
            <person name="Chowdhury A."/>
            <person name="Snigdha A.R."/>
            <person name="Mortoza M.S."/>
            <person name="Matin S.A."/>
            <person name="Hoque S.M.E."/>
            <person name="Islam M.K."/>
            <person name="Roy D.K."/>
            <person name="Haider R."/>
            <person name="Moosa M.M."/>
            <person name="Elias S.M."/>
            <person name="Hasan A.M."/>
            <person name="Jahan S."/>
            <person name="Shafiuddin M."/>
            <person name="Mahmood N."/>
            <person name="Shommy N.S."/>
        </authorList>
    </citation>
    <scope>NUCLEOTIDE SEQUENCE [LARGE SCALE GENOMIC DNA]</scope>
    <source>
        <strain evidence="4">cv. O-4</strain>
    </source>
</reference>
<keyword evidence="2" id="KW-0732">Signal</keyword>
<feature type="signal peptide" evidence="2">
    <location>
        <begin position="1"/>
        <end position="20"/>
    </location>
</feature>
<evidence type="ECO:0000313" key="4">
    <source>
        <dbReference type="Proteomes" id="UP000187203"/>
    </source>
</evidence>
<dbReference type="EMBL" id="AWUE01017546">
    <property type="protein sequence ID" value="OMO86644.1"/>
    <property type="molecule type" value="Genomic_DNA"/>
</dbReference>
<feature type="chain" id="PRO_5012187426" evidence="2">
    <location>
        <begin position="21"/>
        <end position="217"/>
    </location>
</feature>
<accession>A0A1R3IVQ5</accession>
<evidence type="ECO:0000256" key="2">
    <source>
        <dbReference type="SAM" id="SignalP"/>
    </source>
</evidence>
<dbReference type="AlphaFoldDB" id="A0A1R3IVQ5"/>
<evidence type="ECO:0000256" key="1">
    <source>
        <dbReference type="SAM" id="MobiDB-lite"/>
    </source>
</evidence>
<gene>
    <name evidence="3" type="ORF">COLO4_21015</name>
</gene>
<dbReference type="Proteomes" id="UP000187203">
    <property type="component" value="Unassembled WGS sequence"/>
</dbReference>
<sequence>MGSRQVVLSLFFRLAKNLSAANNTGINVVPSAQTGSPAATGLQPNLLPKAEPYSTSESHSHINIPAAAAALLPVNLCDGGYGFSVNSSTPQNLLPLDQVIHFSHPEKVTHLSQSGASATNLENSLNINVTNSSQEGSSSISDSTSLGMESNILMDHFSYDFPYEFINGSNYIWSSSQDQKAGEEIGTVPSCYDSLAGFSHADNMKPQGLNQSVANQY</sequence>
<organism evidence="3 4">
    <name type="scientific">Corchorus olitorius</name>
    <dbReference type="NCBI Taxonomy" id="93759"/>
    <lineage>
        <taxon>Eukaryota</taxon>
        <taxon>Viridiplantae</taxon>
        <taxon>Streptophyta</taxon>
        <taxon>Embryophyta</taxon>
        <taxon>Tracheophyta</taxon>
        <taxon>Spermatophyta</taxon>
        <taxon>Magnoliopsida</taxon>
        <taxon>eudicotyledons</taxon>
        <taxon>Gunneridae</taxon>
        <taxon>Pentapetalae</taxon>
        <taxon>rosids</taxon>
        <taxon>malvids</taxon>
        <taxon>Malvales</taxon>
        <taxon>Malvaceae</taxon>
        <taxon>Grewioideae</taxon>
        <taxon>Apeibeae</taxon>
        <taxon>Corchorus</taxon>
    </lineage>
</organism>
<evidence type="ECO:0000313" key="3">
    <source>
        <dbReference type="EMBL" id="OMO86644.1"/>
    </source>
</evidence>
<dbReference type="OrthoDB" id="2143914at2759"/>